<dbReference type="STRING" id="1121884.SAMN02745131_00842"/>
<protein>
    <submittedName>
        <fullName evidence="2">Methyltransferase domain-containing protein</fullName>
    </submittedName>
</protein>
<keyword evidence="3" id="KW-1185">Reference proteome</keyword>
<name>A0A1M4VFL5_9BACT</name>
<dbReference type="GO" id="GO:0032259">
    <property type="term" value="P:methylation"/>
    <property type="evidence" value="ECO:0007669"/>
    <property type="project" value="UniProtKB-KW"/>
</dbReference>
<dbReference type="AlphaFoldDB" id="A0A1M4VFL5"/>
<evidence type="ECO:0000259" key="1">
    <source>
        <dbReference type="Pfam" id="PF08241"/>
    </source>
</evidence>
<dbReference type="GO" id="GO:0008757">
    <property type="term" value="F:S-adenosylmethionine-dependent methyltransferase activity"/>
    <property type="evidence" value="ECO:0007669"/>
    <property type="project" value="InterPro"/>
</dbReference>
<keyword evidence="2" id="KW-0808">Transferase</keyword>
<organism evidence="2 3">
    <name type="scientific">Flavisolibacter ginsengisoli DSM 18119</name>
    <dbReference type="NCBI Taxonomy" id="1121884"/>
    <lineage>
        <taxon>Bacteria</taxon>
        <taxon>Pseudomonadati</taxon>
        <taxon>Bacteroidota</taxon>
        <taxon>Chitinophagia</taxon>
        <taxon>Chitinophagales</taxon>
        <taxon>Chitinophagaceae</taxon>
        <taxon>Flavisolibacter</taxon>
    </lineage>
</organism>
<dbReference type="Gene3D" id="3.40.50.150">
    <property type="entry name" value="Vaccinia Virus protein VP39"/>
    <property type="match status" value="1"/>
</dbReference>
<dbReference type="InterPro" id="IPR013216">
    <property type="entry name" value="Methyltransf_11"/>
</dbReference>
<accession>A0A1M4VFL5</accession>
<evidence type="ECO:0000313" key="2">
    <source>
        <dbReference type="EMBL" id="SHE67708.1"/>
    </source>
</evidence>
<dbReference type="Proteomes" id="UP000184048">
    <property type="component" value="Unassembled WGS sequence"/>
</dbReference>
<dbReference type="Pfam" id="PF08241">
    <property type="entry name" value="Methyltransf_11"/>
    <property type="match status" value="1"/>
</dbReference>
<dbReference type="EMBL" id="FQUU01000003">
    <property type="protein sequence ID" value="SHE67708.1"/>
    <property type="molecule type" value="Genomic_DNA"/>
</dbReference>
<dbReference type="CDD" id="cd02440">
    <property type="entry name" value="AdoMet_MTases"/>
    <property type="match status" value="1"/>
</dbReference>
<feature type="domain" description="Methyltransferase type 11" evidence="1">
    <location>
        <begin position="2"/>
        <end position="74"/>
    </location>
</feature>
<evidence type="ECO:0000313" key="3">
    <source>
        <dbReference type="Proteomes" id="UP000184048"/>
    </source>
</evidence>
<sequence>MAVEPSKEAIAYGETHYPNVHFLNATADDMNKFGDESFDVVIVGFVFYVIKRRLLLKSISEIDRVLKDKGYLIIMDFFTETTVKKTMSTLMSFQLILLRRIMMKFLRLRICII</sequence>
<gene>
    <name evidence="2" type="ORF">SAMN02745131_00842</name>
</gene>
<keyword evidence="2" id="KW-0489">Methyltransferase</keyword>
<dbReference type="InterPro" id="IPR029063">
    <property type="entry name" value="SAM-dependent_MTases_sf"/>
</dbReference>
<dbReference type="RefSeq" id="WP_175546011.1">
    <property type="nucleotide sequence ID" value="NZ_FQUU01000003.1"/>
</dbReference>
<reference evidence="2 3" key="1">
    <citation type="submission" date="2016-11" db="EMBL/GenBank/DDBJ databases">
        <authorList>
            <person name="Jaros S."/>
            <person name="Januszkiewicz K."/>
            <person name="Wedrychowicz H."/>
        </authorList>
    </citation>
    <scope>NUCLEOTIDE SEQUENCE [LARGE SCALE GENOMIC DNA]</scope>
    <source>
        <strain evidence="2 3">DSM 18119</strain>
    </source>
</reference>
<proteinExistence type="predicted"/>
<dbReference type="SUPFAM" id="SSF53335">
    <property type="entry name" value="S-adenosyl-L-methionine-dependent methyltransferases"/>
    <property type="match status" value="1"/>
</dbReference>